<evidence type="ECO:0000256" key="4">
    <source>
        <dbReference type="ARBA" id="ARBA00023242"/>
    </source>
</evidence>
<evidence type="ECO:0000256" key="2">
    <source>
        <dbReference type="ARBA" id="ARBA00023125"/>
    </source>
</evidence>
<organism evidence="8 9">
    <name type="scientific">Hyalella azteca</name>
    <name type="common">Amphipod</name>
    <dbReference type="NCBI Taxonomy" id="294128"/>
    <lineage>
        <taxon>Eukaryota</taxon>
        <taxon>Metazoa</taxon>
        <taxon>Ecdysozoa</taxon>
        <taxon>Arthropoda</taxon>
        <taxon>Crustacea</taxon>
        <taxon>Multicrustacea</taxon>
        <taxon>Malacostraca</taxon>
        <taxon>Eumalacostraca</taxon>
        <taxon>Peracarida</taxon>
        <taxon>Amphipoda</taxon>
        <taxon>Senticaudata</taxon>
        <taxon>Talitrida</taxon>
        <taxon>Talitroidea</taxon>
        <taxon>Hyalellidae</taxon>
        <taxon>Hyalella</taxon>
    </lineage>
</organism>
<dbReference type="PANTHER" id="PTHR11850">
    <property type="entry name" value="HOMEOBOX PROTEIN TRANSCRIPTION FACTORS"/>
    <property type="match status" value="1"/>
</dbReference>
<feature type="compositionally biased region" description="Low complexity" evidence="6">
    <location>
        <begin position="183"/>
        <end position="192"/>
    </location>
</feature>
<feature type="domain" description="Homeobox" evidence="7">
    <location>
        <begin position="31"/>
        <end position="94"/>
    </location>
</feature>
<evidence type="ECO:0000256" key="5">
    <source>
        <dbReference type="PROSITE-ProRule" id="PRU00108"/>
    </source>
</evidence>
<dbReference type="GO" id="GO:0005634">
    <property type="term" value="C:nucleus"/>
    <property type="evidence" value="ECO:0007669"/>
    <property type="project" value="UniProtKB-SubCell"/>
</dbReference>
<keyword evidence="4 5" id="KW-0539">Nucleus</keyword>
<keyword evidence="2 5" id="KW-0238">DNA-binding</keyword>
<evidence type="ECO:0000256" key="6">
    <source>
        <dbReference type="SAM" id="MobiDB-lite"/>
    </source>
</evidence>
<sequence length="192" mass="20896">MDSHLQNAAQAPQTAATRNIVQPTQAPEGTSVARKRRPNLRPEAKAVLTAWLTEHRHHPYPTEEEKDALVCEAGVTLAQLNQWSVNARRRKLPKLQLEDGSPPSDTTSTTTRQRRAVGENNRNDRRARSHRVVLLEGSPGNVVQLPPPPEDTSYLLLLADLTVERFQEYSSDGSGGSVAGTCSPASSATSSS</sequence>
<evidence type="ECO:0000259" key="7">
    <source>
        <dbReference type="PROSITE" id="PS50071"/>
    </source>
</evidence>
<name>A0A8B7NUS5_HYAAZ</name>
<feature type="region of interest" description="Disordered" evidence="6">
    <location>
        <begin position="1"/>
        <end position="41"/>
    </location>
</feature>
<protein>
    <submittedName>
        <fullName evidence="9">Homeobox protein AKR-like</fullName>
    </submittedName>
</protein>
<dbReference type="InterPro" id="IPR050224">
    <property type="entry name" value="TALE_homeobox"/>
</dbReference>
<reference evidence="9" key="1">
    <citation type="submission" date="2025-08" db="UniProtKB">
        <authorList>
            <consortium name="RefSeq"/>
        </authorList>
    </citation>
    <scope>IDENTIFICATION</scope>
    <source>
        <tissue evidence="9">Whole organism</tissue>
    </source>
</reference>
<dbReference type="RefSeq" id="XP_018016721.1">
    <property type="nucleotide sequence ID" value="XM_018161232.1"/>
</dbReference>
<feature type="region of interest" description="Disordered" evidence="6">
    <location>
        <begin position="168"/>
        <end position="192"/>
    </location>
</feature>
<dbReference type="InterPro" id="IPR009057">
    <property type="entry name" value="Homeodomain-like_sf"/>
</dbReference>
<dbReference type="OrthoDB" id="10056939at2759"/>
<evidence type="ECO:0000256" key="1">
    <source>
        <dbReference type="ARBA" id="ARBA00004123"/>
    </source>
</evidence>
<dbReference type="AlphaFoldDB" id="A0A8B7NUS5"/>
<evidence type="ECO:0000313" key="8">
    <source>
        <dbReference type="Proteomes" id="UP000694843"/>
    </source>
</evidence>
<proteinExistence type="predicted"/>
<dbReference type="GO" id="GO:0000987">
    <property type="term" value="F:cis-regulatory region sequence-specific DNA binding"/>
    <property type="evidence" value="ECO:0007669"/>
    <property type="project" value="UniProtKB-ARBA"/>
</dbReference>
<keyword evidence="3 5" id="KW-0371">Homeobox</keyword>
<dbReference type="SMART" id="SM00389">
    <property type="entry name" value="HOX"/>
    <property type="match status" value="1"/>
</dbReference>
<dbReference type="GO" id="GO:0048646">
    <property type="term" value="P:anatomical structure formation involved in morphogenesis"/>
    <property type="evidence" value="ECO:0007669"/>
    <property type="project" value="UniProtKB-ARBA"/>
</dbReference>
<dbReference type="GO" id="GO:0001654">
    <property type="term" value="P:eye development"/>
    <property type="evidence" value="ECO:0007669"/>
    <property type="project" value="UniProtKB-ARBA"/>
</dbReference>
<dbReference type="GO" id="GO:0006355">
    <property type="term" value="P:regulation of DNA-templated transcription"/>
    <property type="evidence" value="ECO:0007669"/>
    <property type="project" value="InterPro"/>
</dbReference>
<dbReference type="SUPFAM" id="SSF46689">
    <property type="entry name" value="Homeodomain-like"/>
    <property type="match status" value="1"/>
</dbReference>
<dbReference type="InterPro" id="IPR001356">
    <property type="entry name" value="HD"/>
</dbReference>
<feature type="DNA-binding region" description="Homeobox" evidence="5">
    <location>
        <begin position="33"/>
        <end position="95"/>
    </location>
</feature>
<dbReference type="Proteomes" id="UP000694843">
    <property type="component" value="Unplaced"/>
</dbReference>
<dbReference type="PROSITE" id="PS50071">
    <property type="entry name" value="HOMEOBOX_2"/>
    <property type="match status" value="1"/>
</dbReference>
<feature type="compositionally biased region" description="Low complexity" evidence="6">
    <location>
        <begin position="101"/>
        <end position="111"/>
    </location>
</feature>
<dbReference type="CDD" id="cd00086">
    <property type="entry name" value="homeodomain"/>
    <property type="match status" value="1"/>
</dbReference>
<dbReference type="Pfam" id="PF05920">
    <property type="entry name" value="Homeobox_KN"/>
    <property type="match status" value="1"/>
</dbReference>
<gene>
    <name evidence="9" type="primary">LOC108673407</name>
</gene>
<feature type="region of interest" description="Disordered" evidence="6">
    <location>
        <begin position="93"/>
        <end position="150"/>
    </location>
</feature>
<feature type="compositionally biased region" description="Low complexity" evidence="6">
    <location>
        <begin position="8"/>
        <end position="17"/>
    </location>
</feature>
<keyword evidence="8" id="KW-1185">Reference proteome</keyword>
<comment type="subcellular location">
    <subcellularLocation>
        <location evidence="1 5">Nucleus</location>
    </subcellularLocation>
</comment>
<evidence type="ECO:0000313" key="9">
    <source>
        <dbReference type="RefSeq" id="XP_018016721.1"/>
    </source>
</evidence>
<dbReference type="Gene3D" id="1.10.10.60">
    <property type="entry name" value="Homeodomain-like"/>
    <property type="match status" value="1"/>
</dbReference>
<dbReference type="GeneID" id="108673407"/>
<dbReference type="KEGG" id="hazt:108673407"/>
<feature type="compositionally biased region" description="Polar residues" evidence="6">
    <location>
        <begin position="19"/>
        <end position="28"/>
    </location>
</feature>
<accession>A0A8B7NUS5</accession>
<evidence type="ECO:0000256" key="3">
    <source>
        <dbReference type="ARBA" id="ARBA00023155"/>
    </source>
</evidence>
<dbReference type="InterPro" id="IPR008422">
    <property type="entry name" value="KN_HD"/>
</dbReference>